<feature type="transmembrane region" description="Helical" evidence="7">
    <location>
        <begin position="142"/>
        <end position="164"/>
    </location>
</feature>
<feature type="transmembrane region" description="Helical" evidence="7">
    <location>
        <begin position="9"/>
        <end position="30"/>
    </location>
</feature>
<dbReference type="Gene3D" id="1.10.3720.10">
    <property type="entry name" value="MetI-like"/>
    <property type="match status" value="1"/>
</dbReference>
<feature type="transmembrane region" description="Helical" evidence="7">
    <location>
        <begin position="293"/>
        <end position="312"/>
    </location>
</feature>
<evidence type="ECO:0000256" key="4">
    <source>
        <dbReference type="ARBA" id="ARBA00022692"/>
    </source>
</evidence>
<evidence type="ECO:0000313" key="9">
    <source>
        <dbReference type="EMBL" id="RGI86359.1"/>
    </source>
</evidence>
<dbReference type="CDD" id="cd06261">
    <property type="entry name" value="TM_PBP2"/>
    <property type="match status" value="1"/>
</dbReference>
<comment type="caution">
    <text evidence="9">The sequence shown here is derived from an EMBL/GenBank/DDBJ whole genome shotgun (WGS) entry which is preliminary data.</text>
</comment>
<dbReference type="PROSITE" id="PS50928">
    <property type="entry name" value="ABC_TM1"/>
    <property type="match status" value="1"/>
</dbReference>
<dbReference type="PANTHER" id="PTHR43163">
    <property type="entry name" value="DIPEPTIDE TRANSPORT SYSTEM PERMEASE PROTEIN DPPB-RELATED"/>
    <property type="match status" value="1"/>
</dbReference>
<evidence type="ECO:0000256" key="7">
    <source>
        <dbReference type="RuleBase" id="RU363032"/>
    </source>
</evidence>
<dbReference type="Pfam" id="PF00528">
    <property type="entry name" value="BPD_transp_1"/>
    <property type="match status" value="1"/>
</dbReference>
<sequence length="321" mass="36028">MKKFILKRIYTAFIVVLFVVALNFFIIKLAPGDPVNIMAGFDNPSEEFKMAIRAKYNLDKPLITQFFTYIYRLVQGDLGESYYSNQPVTSLIAERMGASLLLSGTSAILAFVIGTLLGLAAGKKENRWQDKVLSAGTYVANAMPSFWLGMMLIFVFASHLGWLPTQGMYTLRENYTGLARYIDLGKHLILPVTTLVIVQIPGYFRITKSSVIQVMTDDYVTTFRVTGMSEQKIFTKYVLKNAILPVITLFGINLAYIVAGSTLVETVFSWQGIGILMYTAISKRDYNVLMGTYLIIAVSVAVFMILVDLIYAKLDPRIHYD</sequence>
<feature type="transmembrane region" description="Helical" evidence="7">
    <location>
        <begin position="184"/>
        <end position="204"/>
    </location>
</feature>
<protein>
    <submittedName>
        <fullName evidence="9">ABC transporter permease</fullName>
    </submittedName>
</protein>
<dbReference type="GO" id="GO:0005886">
    <property type="term" value="C:plasma membrane"/>
    <property type="evidence" value="ECO:0007669"/>
    <property type="project" value="UniProtKB-SubCell"/>
</dbReference>
<dbReference type="Proteomes" id="UP000260664">
    <property type="component" value="Unassembled WGS sequence"/>
</dbReference>
<gene>
    <name evidence="9" type="ORF">DXD84_02415</name>
</gene>
<accession>A0A3E4F9T6</accession>
<feature type="domain" description="ABC transmembrane type-1" evidence="8">
    <location>
        <begin position="96"/>
        <end position="311"/>
    </location>
</feature>
<dbReference type="AlphaFoldDB" id="A0A3E4F9T6"/>
<dbReference type="PANTHER" id="PTHR43163:SF9">
    <property type="entry name" value="ABC TRANSPORTER PERMEASE PROTEIN"/>
    <property type="match status" value="1"/>
</dbReference>
<dbReference type="InterPro" id="IPR000515">
    <property type="entry name" value="MetI-like"/>
</dbReference>
<feature type="transmembrane region" description="Helical" evidence="7">
    <location>
        <begin position="263"/>
        <end position="281"/>
    </location>
</feature>
<feature type="transmembrane region" description="Helical" evidence="7">
    <location>
        <begin position="100"/>
        <end position="121"/>
    </location>
</feature>
<dbReference type="EMBL" id="QSOI01000002">
    <property type="protein sequence ID" value="RGI86359.1"/>
    <property type="molecule type" value="Genomic_DNA"/>
</dbReference>
<comment type="similarity">
    <text evidence="7">Belongs to the binding-protein-dependent transport system permease family.</text>
</comment>
<reference evidence="9 10" key="1">
    <citation type="submission" date="2018-08" db="EMBL/GenBank/DDBJ databases">
        <title>A genome reference for cultivated species of the human gut microbiota.</title>
        <authorList>
            <person name="Zou Y."/>
            <person name="Xue W."/>
            <person name="Luo G."/>
        </authorList>
    </citation>
    <scope>NUCLEOTIDE SEQUENCE [LARGE SCALE GENOMIC DNA]</scope>
    <source>
        <strain evidence="9 10">TM09-19AC</strain>
    </source>
</reference>
<evidence type="ECO:0000256" key="3">
    <source>
        <dbReference type="ARBA" id="ARBA00022475"/>
    </source>
</evidence>
<dbReference type="SUPFAM" id="SSF161098">
    <property type="entry name" value="MetI-like"/>
    <property type="match status" value="1"/>
</dbReference>
<dbReference type="InterPro" id="IPR045621">
    <property type="entry name" value="BPD_transp_1_N"/>
</dbReference>
<name>A0A3E4F9T6_9FIRM</name>
<evidence type="ECO:0000256" key="1">
    <source>
        <dbReference type="ARBA" id="ARBA00004651"/>
    </source>
</evidence>
<proteinExistence type="inferred from homology"/>
<organism evidence="9 10">
    <name type="scientific">Dorea formicigenerans</name>
    <dbReference type="NCBI Taxonomy" id="39486"/>
    <lineage>
        <taxon>Bacteria</taxon>
        <taxon>Bacillati</taxon>
        <taxon>Bacillota</taxon>
        <taxon>Clostridia</taxon>
        <taxon>Lachnospirales</taxon>
        <taxon>Lachnospiraceae</taxon>
        <taxon>Dorea</taxon>
    </lineage>
</organism>
<dbReference type="InterPro" id="IPR035906">
    <property type="entry name" value="MetI-like_sf"/>
</dbReference>
<keyword evidence="4 7" id="KW-0812">Transmembrane</keyword>
<dbReference type="Pfam" id="PF19300">
    <property type="entry name" value="BPD_transp_1_N"/>
    <property type="match status" value="1"/>
</dbReference>
<keyword evidence="3" id="KW-1003">Cell membrane</keyword>
<evidence type="ECO:0000256" key="6">
    <source>
        <dbReference type="ARBA" id="ARBA00023136"/>
    </source>
</evidence>
<evidence type="ECO:0000259" key="8">
    <source>
        <dbReference type="PROSITE" id="PS50928"/>
    </source>
</evidence>
<dbReference type="GO" id="GO:0055085">
    <property type="term" value="P:transmembrane transport"/>
    <property type="evidence" value="ECO:0007669"/>
    <property type="project" value="InterPro"/>
</dbReference>
<comment type="subcellular location">
    <subcellularLocation>
        <location evidence="1 7">Cell membrane</location>
        <topology evidence="1 7">Multi-pass membrane protein</topology>
    </subcellularLocation>
</comment>
<dbReference type="RefSeq" id="WP_117494362.1">
    <property type="nucleotide sequence ID" value="NZ_QSOI01000002.1"/>
</dbReference>
<evidence type="ECO:0000313" key="10">
    <source>
        <dbReference type="Proteomes" id="UP000260664"/>
    </source>
</evidence>
<evidence type="ECO:0000256" key="5">
    <source>
        <dbReference type="ARBA" id="ARBA00022989"/>
    </source>
</evidence>
<keyword evidence="6 7" id="KW-0472">Membrane</keyword>
<keyword evidence="5 7" id="KW-1133">Transmembrane helix</keyword>
<keyword evidence="2 7" id="KW-0813">Transport</keyword>
<feature type="transmembrane region" description="Helical" evidence="7">
    <location>
        <begin position="237"/>
        <end position="257"/>
    </location>
</feature>
<evidence type="ECO:0000256" key="2">
    <source>
        <dbReference type="ARBA" id="ARBA00022448"/>
    </source>
</evidence>